<sequence length="218" mass="25639">DLLSDTYGRAQLLKQQQKQLKAIEREETTGRRPTTNSNQRKRPKTSPTKRNLNPITQQPCRAISQLGRRRGIMTNYNLEEFKTWLNENESRKEKISKEVQHVAGRHRGKKYLDCFFDNQKKQITEQKDNEIKHIKQTLSEKSLQLTNTLKSLSDLQSENKTLKQTNQDQKQRILALEADKSDLLKTLNQQKEKHQTHLNKQKQQLTKQITLIKEALNK</sequence>
<feature type="non-terminal residue" evidence="1">
    <location>
        <position position="1"/>
    </location>
</feature>
<organism evidence="1 2">
    <name type="scientific">Racocetra persica</name>
    <dbReference type="NCBI Taxonomy" id="160502"/>
    <lineage>
        <taxon>Eukaryota</taxon>
        <taxon>Fungi</taxon>
        <taxon>Fungi incertae sedis</taxon>
        <taxon>Mucoromycota</taxon>
        <taxon>Glomeromycotina</taxon>
        <taxon>Glomeromycetes</taxon>
        <taxon>Diversisporales</taxon>
        <taxon>Gigasporaceae</taxon>
        <taxon>Racocetra</taxon>
    </lineage>
</organism>
<proteinExistence type="predicted"/>
<comment type="caution">
    <text evidence="1">The sequence shown here is derived from an EMBL/GenBank/DDBJ whole genome shotgun (WGS) entry which is preliminary data.</text>
</comment>
<evidence type="ECO:0000313" key="2">
    <source>
        <dbReference type="Proteomes" id="UP000789920"/>
    </source>
</evidence>
<dbReference type="EMBL" id="CAJVQC010060597">
    <property type="protein sequence ID" value="CAG8800962.1"/>
    <property type="molecule type" value="Genomic_DNA"/>
</dbReference>
<keyword evidence="2" id="KW-1185">Reference proteome</keyword>
<reference evidence="1" key="1">
    <citation type="submission" date="2021-06" db="EMBL/GenBank/DDBJ databases">
        <authorList>
            <person name="Kallberg Y."/>
            <person name="Tangrot J."/>
            <person name="Rosling A."/>
        </authorList>
    </citation>
    <scope>NUCLEOTIDE SEQUENCE</scope>
    <source>
        <strain evidence="1">MA461A</strain>
    </source>
</reference>
<dbReference type="Proteomes" id="UP000789920">
    <property type="component" value="Unassembled WGS sequence"/>
</dbReference>
<evidence type="ECO:0000313" key="1">
    <source>
        <dbReference type="EMBL" id="CAG8800962.1"/>
    </source>
</evidence>
<name>A0ACA9RMG0_9GLOM</name>
<accession>A0ACA9RMG0</accession>
<protein>
    <submittedName>
        <fullName evidence="1">17702_t:CDS:1</fullName>
    </submittedName>
</protein>
<gene>
    <name evidence="1" type="ORF">RPERSI_LOCUS21020</name>
</gene>